<dbReference type="InterPro" id="IPR055414">
    <property type="entry name" value="LRR_R13L4/SHOC2-like"/>
</dbReference>
<dbReference type="InterPro" id="IPR032675">
    <property type="entry name" value="LRR_dom_sf"/>
</dbReference>
<evidence type="ECO:0000256" key="3">
    <source>
        <dbReference type="ARBA" id="ARBA00022737"/>
    </source>
</evidence>
<dbReference type="PRINTS" id="PR00364">
    <property type="entry name" value="DISEASERSIST"/>
</dbReference>
<comment type="caution">
    <text evidence="9">The sequence shown here is derived from an EMBL/GenBank/DDBJ whole genome shotgun (WGS) entry which is preliminary data.</text>
</comment>
<dbReference type="Pfam" id="PF23598">
    <property type="entry name" value="LRR_14"/>
    <property type="match status" value="1"/>
</dbReference>
<evidence type="ECO:0000259" key="7">
    <source>
        <dbReference type="Pfam" id="PF23559"/>
    </source>
</evidence>
<dbReference type="EMBL" id="CAUOFW020009024">
    <property type="protein sequence ID" value="CAK9184567.1"/>
    <property type="molecule type" value="Genomic_DNA"/>
</dbReference>
<dbReference type="InterPro" id="IPR036388">
    <property type="entry name" value="WH-like_DNA-bd_sf"/>
</dbReference>
<evidence type="ECO:0000256" key="1">
    <source>
        <dbReference type="ARBA" id="ARBA00008894"/>
    </source>
</evidence>
<dbReference type="InterPro" id="IPR058922">
    <property type="entry name" value="WHD_DRP"/>
</dbReference>
<keyword evidence="10" id="KW-1185">Reference proteome</keyword>
<dbReference type="FunFam" id="1.10.10.10:FF:000322">
    <property type="entry name" value="Probable disease resistance protein At1g63360"/>
    <property type="match status" value="1"/>
</dbReference>
<proteinExistence type="inferred from homology"/>
<reference evidence="9 10" key="1">
    <citation type="submission" date="2024-02" db="EMBL/GenBank/DDBJ databases">
        <authorList>
            <person name="Vignale AGUSTIN F."/>
            <person name="Sosa J E."/>
            <person name="Modenutti C."/>
        </authorList>
    </citation>
    <scope>NUCLEOTIDE SEQUENCE [LARGE SCALE GENOMIC DNA]</scope>
</reference>
<dbReference type="PANTHER" id="PTHR23155">
    <property type="entry name" value="DISEASE RESISTANCE PROTEIN RP"/>
    <property type="match status" value="1"/>
</dbReference>
<feature type="domain" description="Disease resistance protein winged helix" evidence="7">
    <location>
        <begin position="88"/>
        <end position="162"/>
    </location>
</feature>
<dbReference type="InterPro" id="IPR044974">
    <property type="entry name" value="Disease_R_plants"/>
</dbReference>
<accession>A0ABC8UV01</accession>
<evidence type="ECO:0000256" key="2">
    <source>
        <dbReference type="ARBA" id="ARBA00022614"/>
    </source>
</evidence>
<keyword evidence="5" id="KW-0611">Plant defense</keyword>
<name>A0ABC8UV01_9AQUA</name>
<keyword evidence="3" id="KW-0677">Repeat</keyword>
<evidence type="ECO:0000256" key="4">
    <source>
        <dbReference type="ARBA" id="ARBA00022741"/>
    </source>
</evidence>
<gene>
    <name evidence="9" type="ORF">ILEXP_LOCUS54903</name>
</gene>
<evidence type="ECO:0000313" key="10">
    <source>
        <dbReference type="Proteomes" id="UP001642360"/>
    </source>
</evidence>
<keyword evidence="4" id="KW-0547">Nucleotide-binding</keyword>
<dbReference type="GO" id="GO:0006952">
    <property type="term" value="P:defense response"/>
    <property type="evidence" value="ECO:0007669"/>
    <property type="project" value="UniProtKB-KW"/>
</dbReference>
<dbReference type="GO" id="GO:0051707">
    <property type="term" value="P:response to other organism"/>
    <property type="evidence" value="ECO:0007669"/>
    <property type="project" value="UniProtKB-ARBA"/>
</dbReference>
<dbReference type="InterPro" id="IPR042197">
    <property type="entry name" value="Apaf_helical"/>
</dbReference>
<dbReference type="Gene3D" id="1.10.8.430">
    <property type="entry name" value="Helical domain of apoptotic protease-activating factors"/>
    <property type="match status" value="1"/>
</dbReference>
<evidence type="ECO:0000256" key="6">
    <source>
        <dbReference type="ARBA" id="ARBA00022840"/>
    </source>
</evidence>
<protein>
    <recommendedName>
        <fullName evidence="11">NB-ARC domain-containing protein</fullName>
    </recommendedName>
</protein>
<comment type="similarity">
    <text evidence="1">Belongs to the disease resistance NB-LRR family.</text>
</comment>
<dbReference type="InterPro" id="IPR027417">
    <property type="entry name" value="P-loop_NTPase"/>
</dbReference>
<evidence type="ECO:0000256" key="5">
    <source>
        <dbReference type="ARBA" id="ARBA00022821"/>
    </source>
</evidence>
<evidence type="ECO:0008006" key="11">
    <source>
        <dbReference type="Google" id="ProtNLM"/>
    </source>
</evidence>
<dbReference type="PANTHER" id="PTHR23155:SF1185">
    <property type="entry name" value="DISEASE RESISTANCE RPP8-LIKE PROTEIN 3-RELATED"/>
    <property type="match status" value="1"/>
</dbReference>
<dbReference type="Gene3D" id="1.10.10.10">
    <property type="entry name" value="Winged helix-like DNA-binding domain superfamily/Winged helix DNA-binding domain"/>
    <property type="match status" value="1"/>
</dbReference>
<dbReference type="SUPFAM" id="SSF52058">
    <property type="entry name" value="L domain-like"/>
    <property type="match status" value="1"/>
</dbReference>
<dbReference type="Proteomes" id="UP001642360">
    <property type="component" value="Unassembled WGS sequence"/>
</dbReference>
<dbReference type="AlphaFoldDB" id="A0ABC8UV01"/>
<dbReference type="SUPFAM" id="SSF52540">
    <property type="entry name" value="P-loop containing nucleoside triphosphate hydrolases"/>
    <property type="match status" value="1"/>
</dbReference>
<dbReference type="Pfam" id="PF23559">
    <property type="entry name" value="WHD_DRP"/>
    <property type="match status" value="1"/>
</dbReference>
<dbReference type="Gene3D" id="3.80.10.10">
    <property type="entry name" value="Ribonuclease Inhibitor"/>
    <property type="match status" value="1"/>
</dbReference>
<evidence type="ECO:0000313" key="9">
    <source>
        <dbReference type="EMBL" id="CAK9184567.1"/>
    </source>
</evidence>
<organism evidence="9 10">
    <name type="scientific">Ilex paraguariensis</name>
    <name type="common">yerba mate</name>
    <dbReference type="NCBI Taxonomy" id="185542"/>
    <lineage>
        <taxon>Eukaryota</taxon>
        <taxon>Viridiplantae</taxon>
        <taxon>Streptophyta</taxon>
        <taxon>Embryophyta</taxon>
        <taxon>Tracheophyta</taxon>
        <taxon>Spermatophyta</taxon>
        <taxon>Magnoliopsida</taxon>
        <taxon>eudicotyledons</taxon>
        <taxon>Gunneridae</taxon>
        <taxon>Pentapetalae</taxon>
        <taxon>asterids</taxon>
        <taxon>campanulids</taxon>
        <taxon>Aquifoliales</taxon>
        <taxon>Aquifoliaceae</taxon>
        <taxon>Ilex</taxon>
    </lineage>
</organism>
<sequence length="603" mass="69565">MSYVEKMELGRKMVKYCGGLPLAVVVLGGLLATKETLSEWDMVHKNVKSHLSRGKSTEHGGRVVDILALSYDDLPYQLKPCFLYLGNFKEDSEIEVERLYQLWIAEGMVPSDDRLEEETMMDVAERYLGELAHRCMVRVQLEEESTIRKFISCRLHDLMRELCLSKGKEDNFLKFIDYQHGDDDEQVESYASTNNTRRLVIYLGEEDVSQYVPPKKETVRHLRSLLVFVSDEYEGRMSRMMKSQFNNFKMLRVLAIEGLSSNLTDTYTIEALGVIIDHWKLSKGIGNLIHLRYLSLRGSACVNFPSSIGNLKNLQTLDLRIDILFLWNVNVLRKMGRLRHLYLPHFYDIDHMFVVEKVRLDDLSKLEILENFDAAYCVVKDLFKLINLRELTARVEKLEDLRAIMKHVGNIAPNHLRNLSLRIQCRFCSEDELTLLTQLLGCPLLQKLEIGGLIGKLPEHTHFSSSLTQLSLYGSELEKDPMATLEKLPNLHKVDLGIDVFIGEEIVCSAMGFPQLKNLELWLFPNLQKWRVDKGAMPNLSTLEIRSCKKLQRVPEGLKFVTTLQELVIGDMPNEFNERIRIVDGQEGEDFDRVRHIPSIVIW</sequence>
<feature type="domain" description="Disease resistance R13L4/SHOC-2-like LRR" evidence="8">
    <location>
        <begin position="221"/>
        <end position="552"/>
    </location>
</feature>
<dbReference type="GO" id="GO:0005524">
    <property type="term" value="F:ATP binding"/>
    <property type="evidence" value="ECO:0007669"/>
    <property type="project" value="UniProtKB-KW"/>
</dbReference>
<evidence type="ECO:0000259" key="8">
    <source>
        <dbReference type="Pfam" id="PF23598"/>
    </source>
</evidence>
<keyword evidence="6" id="KW-0067">ATP-binding</keyword>
<keyword evidence="2" id="KW-0433">Leucine-rich repeat</keyword>